<dbReference type="Gene3D" id="3.50.50.60">
    <property type="entry name" value="FAD/NAD(P)-binding domain"/>
    <property type="match status" value="1"/>
</dbReference>
<evidence type="ECO:0000256" key="7">
    <source>
        <dbReference type="ARBA" id="ARBA00023002"/>
    </source>
</evidence>
<evidence type="ECO:0000256" key="2">
    <source>
        <dbReference type="ARBA" id="ARBA00004924"/>
    </source>
</evidence>
<keyword evidence="8" id="KW-0812">Transmembrane</keyword>
<evidence type="ECO:0000256" key="6">
    <source>
        <dbReference type="ARBA" id="ARBA00022857"/>
    </source>
</evidence>
<evidence type="ECO:0000256" key="4">
    <source>
        <dbReference type="ARBA" id="ARBA00022630"/>
    </source>
</evidence>
<keyword evidence="8" id="KW-1133">Transmembrane helix</keyword>
<reference evidence="9 10" key="1">
    <citation type="journal article" date="2013" name="Stand. Genomic Sci.">
        <title>Genomic Encyclopedia of Type Strains, Phase I: The one thousand microbial genomes (KMG-I) project.</title>
        <authorList>
            <person name="Kyrpides N.C."/>
            <person name="Woyke T."/>
            <person name="Eisen J.A."/>
            <person name="Garrity G."/>
            <person name="Lilburn T.G."/>
            <person name="Beck B.J."/>
            <person name="Whitman W.B."/>
            <person name="Hugenholtz P."/>
            <person name="Klenk H.P."/>
        </authorList>
    </citation>
    <scope>NUCLEOTIDE SEQUENCE [LARGE SCALE GENOMIC DNA]</scope>
    <source>
        <strain evidence="9 10">DSM 13484</strain>
    </source>
</reference>
<comment type="pathway">
    <text evidence="2">Siderophore biosynthesis.</text>
</comment>
<keyword evidence="6" id="KW-0521">NADP</keyword>
<dbReference type="InterPro" id="IPR036188">
    <property type="entry name" value="FAD/NAD-bd_sf"/>
</dbReference>
<evidence type="ECO:0000256" key="5">
    <source>
        <dbReference type="ARBA" id="ARBA00022827"/>
    </source>
</evidence>
<keyword evidence="8" id="KW-0472">Membrane</keyword>
<gene>
    <name evidence="9" type="ORF">LX66_3994</name>
</gene>
<organism evidence="9 10">
    <name type="scientific">Chitinophaga japonensis</name>
    <name type="common">Flexibacter japonensis</name>
    <dbReference type="NCBI Taxonomy" id="104662"/>
    <lineage>
        <taxon>Bacteria</taxon>
        <taxon>Pseudomonadati</taxon>
        <taxon>Bacteroidota</taxon>
        <taxon>Chitinophagia</taxon>
        <taxon>Chitinophagales</taxon>
        <taxon>Chitinophagaceae</taxon>
        <taxon>Chitinophaga</taxon>
    </lineage>
</organism>
<keyword evidence="10" id="KW-1185">Reference proteome</keyword>
<proteinExistence type="inferred from homology"/>
<comment type="caution">
    <text evidence="9">The sequence shown here is derived from an EMBL/GenBank/DDBJ whole genome shotgun (WGS) entry which is preliminary data.</text>
</comment>
<dbReference type="SUPFAM" id="SSF51905">
    <property type="entry name" value="FAD/NAD(P)-binding domain"/>
    <property type="match status" value="1"/>
</dbReference>
<accession>A0A562SZP2</accession>
<dbReference type="OrthoDB" id="7527071at2"/>
<evidence type="ECO:0000313" key="10">
    <source>
        <dbReference type="Proteomes" id="UP000316778"/>
    </source>
</evidence>
<dbReference type="PANTHER" id="PTHR42802">
    <property type="entry name" value="MONOOXYGENASE"/>
    <property type="match status" value="1"/>
</dbReference>
<keyword evidence="4" id="KW-0285">Flavoprotein</keyword>
<evidence type="ECO:0000256" key="1">
    <source>
        <dbReference type="ARBA" id="ARBA00001974"/>
    </source>
</evidence>
<dbReference type="EMBL" id="VLLG01000004">
    <property type="protein sequence ID" value="TWI86731.1"/>
    <property type="molecule type" value="Genomic_DNA"/>
</dbReference>
<evidence type="ECO:0000256" key="8">
    <source>
        <dbReference type="SAM" id="Phobius"/>
    </source>
</evidence>
<evidence type="ECO:0000256" key="3">
    <source>
        <dbReference type="ARBA" id="ARBA00007588"/>
    </source>
</evidence>
<dbReference type="GO" id="GO:0016491">
    <property type="term" value="F:oxidoreductase activity"/>
    <property type="evidence" value="ECO:0007669"/>
    <property type="project" value="UniProtKB-KW"/>
</dbReference>
<keyword evidence="7" id="KW-0560">Oxidoreductase</keyword>
<protein>
    <submittedName>
        <fullName evidence="9">Lysine N6-hydroxylase</fullName>
    </submittedName>
</protein>
<dbReference type="AlphaFoldDB" id="A0A562SZP2"/>
<evidence type="ECO:0000313" key="9">
    <source>
        <dbReference type="EMBL" id="TWI86731.1"/>
    </source>
</evidence>
<dbReference type="PANTHER" id="PTHR42802:SF1">
    <property type="entry name" value="L-ORNITHINE N(5)-MONOOXYGENASE"/>
    <property type="match status" value="1"/>
</dbReference>
<feature type="transmembrane region" description="Helical" evidence="8">
    <location>
        <begin position="7"/>
        <end position="26"/>
    </location>
</feature>
<keyword evidence="5" id="KW-0274">FAD</keyword>
<sequence length="445" mass="50635">MNHNKQVYHLIGIGIGPFNLGLAALLQPVSTVKAVFFDQADGFDWHPGLMLGNATLQTPFMGTDLVTMADPTSRFSFLNFLKQTGRLYPFFIRESFYMLRREYNVYCQWAVQQLDSCRFAHKVTAVAYRDGLYEVTVLDRRTRQTAVYYAERLVLGTGTQPHIPGFIDKAALPGVFHTSEYLPNKADILERGALTIIGSGQSAAEVCHDLLPETRQGFRLHWFTRSDRFFPMEYSKLTLELTSPEYVDYFYNMPPERRRKILSAQNALFKGINYDLINDIFDTLYEMSVGGQPVNVQMRANCELKAIRPDALHGLSLDFTQVQQQQDFAHQSPAVMLATGYKYNEPAFLSGLEDRIRRHADGQLDVHRNYTIDINAGEIFVQNAELHTHGFVTPDLGMGAYRNSWIINAVAGREVYKIEKRIAYQTFECADVQMCEYASEGNGSM</sequence>
<name>A0A562SZP2_CHIJA</name>
<dbReference type="InterPro" id="IPR025700">
    <property type="entry name" value="Lys/Orn_oxygenase"/>
</dbReference>
<dbReference type="Pfam" id="PF13434">
    <property type="entry name" value="Lys_Orn_oxgnase"/>
    <property type="match status" value="1"/>
</dbReference>
<comment type="cofactor">
    <cofactor evidence="1">
        <name>FAD</name>
        <dbReference type="ChEBI" id="CHEBI:57692"/>
    </cofactor>
</comment>
<comment type="similarity">
    <text evidence="3">Belongs to the lysine N(6)-hydroxylase/L-ornithine N(5)-oxygenase family.</text>
</comment>
<dbReference type="RefSeq" id="WP_145716761.1">
    <property type="nucleotide sequence ID" value="NZ_BAAAFY010000004.1"/>
</dbReference>
<dbReference type="Proteomes" id="UP000316778">
    <property type="component" value="Unassembled WGS sequence"/>
</dbReference>